<dbReference type="Pfam" id="PF00353">
    <property type="entry name" value="HemolysinCabind"/>
    <property type="match status" value="6"/>
</dbReference>
<dbReference type="Proteomes" id="UP001589814">
    <property type="component" value="Unassembled WGS sequence"/>
</dbReference>
<sequence>MSYEDIFEATNIDPAFSAEDRAVILGVIKEAYQGSTIARDMFDNWIASGRDITFYYGEGRFDAWDGVATIDLNELDNAHYIDFYGNAVHDTPLVAIIHELGHALTARTDDYSKDLPAGENQAFVNEIIEQMGGDYVKQLAYMAYDASGDIIKDGYAYSDGIKLDYAWVKKWSWLPNDYDTTEGGTYLEPQKDLLIGSADANELKSGAGDDFVYGLEGDDRLIGGSGDDRLSGGAGADMLDGGDGSDFASYVHAEAGVTISLADVAGNTGDAAGDIFISIENVIGSAHDDVITGDIGANRLEGRDGDDVLTGGGGDDVLVGGAGNDRAVYANGFSSYTIAASGAGLTVTGEGTDTLEGIETLSFGNGTYDVASGTFTPNMSIANSSLTQALASDAFYAVIGSDDLATAGVEGQVTYTVTRLPAGMLLVNGEQASVGTTFTRADIDAGSVVLTAGAVMPGANGPADSFAFTVGDGEGGLVSGTFTADYASFDTARTASKWGGYWGTGGDDYLLGGSGSDKMIGGSGNDLMIGGAGKDLMTGGAGNDRLFAGDGDDVMMGGFGSDLLDGGFGNDMIHGGEGTNWIIGGEGHDTITAGWGDDVIDGGAGNDIIHAGGGDNVVDAGAGNDRLTTGWGDDQIIPGSGDDALYDSGGSNTLWLGGIAGATSDGDDSYSTGHGADLFVLSFEDETGAAAGFGSDTVNGFRLGEGDRLTGSDNVDFAQMLADGEIGGMRSANGGDLVLTFDHPDESSSLTLKGFFWNNDSYLSEDERGAAFGQELGRAQLAGILDEAVNDFGPAAFQATSSTNALVFA</sequence>
<dbReference type="PANTHER" id="PTHR38340:SF1">
    <property type="entry name" value="S-LAYER PROTEIN"/>
    <property type="match status" value="1"/>
</dbReference>
<dbReference type="InterPro" id="IPR018511">
    <property type="entry name" value="Hemolysin-typ_Ca-bd_CS"/>
</dbReference>
<dbReference type="PRINTS" id="PR01488">
    <property type="entry name" value="RTXTOXINA"/>
</dbReference>
<keyword evidence="10" id="KW-1185">Reference proteome</keyword>
<gene>
    <name evidence="9" type="ORF">ACFFHW_16955</name>
</gene>
<reference evidence="9 10" key="1">
    <citation type="submission" date="2024-09" db="EMBL/GenBank/DDBJ databases">
        <authorList>
            <person name="Sun Q."/>
            <person name="Mori K."/>
        </authorList>
    </citation>
    <scope>NUCLEOTIDE SEQUENCE [LARGE SCALE GENOMIC DNA]</scope>
    <source>
        <strain evidence="9 10">CCM 7415</strain>
    </source>
</reference>
<keyword evidence="4" id="KW-0800">Toxin</keyword>
<evidence type="ECO:0000256" key="1">
    <source>
        <dbReference type="ARBA" id="ARBA00004370"/>
    </source>
</evidence>
<evidence type="ECO:0000256" key="6">
    <source>
        <dbReference type="ARBA" id="ARBA00022837"/>
    </source>
</evidence>
<comment type="subcellular location">
    <subcellularLocation>
        <location evidence="1">Membrane</location>
    </subcellularLocation>
    <subcellularLocation>
        <location evidence="2">Secreted</location>
    </subcellularLocation>
</comment>
<dbReference type="SUPFAM" id="SSF51120">
    <property type="entry name" value="beta-Roll"/>
    <property type="match status" value="3"/>
</dbReference>
<comment type="caution">
    <text evidence="9">The sequence shown here is derived from an EMBL/GenBank/DDBJ whole genome shotgun (WGS) entry which is preliminary data.</text>
</comment>
<evidence type="ECO:0000313" key="10">
    <source>
        <dbReference type="Proteomes" id="UP001589814"/>
    </source>
</evidence>
<dbReference type="Gene3D" id="2.150.10.10">
    <property type="entry name" value="Serralysin-like metalloprotease, C-terminal"/>
    <property type="match status" value="4"/>
</dbReference>
<name>A0ABV6G7Z0_9GAMM</name>
<protein>
    <submittedName>
        <fullName evidence="9">Calcium-binding protein</fullName>
    </submittedName>
</protein>
<dbReference type="InterPro" id="IPR050557">
    <property type="entry name" value="RTX_toxin/Mannuronan_C5-epim"/>
</dbReference>
<evidence type="ECO:0000313" key="9">
    <source>
        <dbReference type="EMBL" id="MFC0269654.1"/>
    </source>
</evidence>
<evidence type="ECO:0000256" key="8">
    <source>
        <dbReference type="ARBA" id="ARBA00023136"/>
    </source>
</evidence>
<evidence type="ECO:0000256" key="2">
    <source>
        <dbReference type="ARBA" id="ARBA00004613"/>
    </source>
</evidence>
<dbReference type="PRINTS" id="PR00313">
    <property type="entry name" value="CABNDNGRPT"/>
</dbReference>
<dbReference type="InterPro" id="IPR001343">
    <property type="entry name" value="Hemolysn_Ca-bd"/>
</dbReference>
<dbReference type="PROSITE" id="PS00330">
    <property type="entry name" value="HEMOLYSIN_CALCIUM"/>
    <property type="match status" value="3"/>
</dbReference>
<organism evidence="9 10">
    <name type="scientific">Kushneria aurantia</name>
    <dbReference type="NCBI Taxonomy" id="504092"/>
    <lineage>
        <taxon>Bacteria</taxon>
        <taxon>Pseudomonadati</taxon>
        <taxon>Pseudomonadota</taxon>
        <taxon>Gammaproteobacteria</taxon>
        <taxon>Oceanospirillales</taxon>
        <taxon>Halomonadaceae</taxon>
        <taxon>Kushneria</taxon>
    </lineage>
</organism>
<dbReference type="InterPro" id="IPR011049">
    <property type="entry name" value="Serralysin-like_metalloprot_C"/>
</dbReference>
<dbReference type="EMBL" id="JBHLVX010000065">
    <property type="protein sequence ID" value="MFC0269654.1"/>
    <property type="molecule type" value="Genomic_DNA"/>
</dbReference>
<proteinExistence type="predicted"/>
<keyword evidence="8" id="KW-0472">Membrane</keyword>
<dbReference type="RefSeq" id="WP_019952485.1">
    <property type="nucleotide sequence ID" value="NZ_JBHLVX010000065.1"/>
</dbReference>
<keyword evidence="3" id="KW-0964">Secreted</keyword>
<keyword evidence="5" id="KW-0677">Repeat</keyword>
<keyword evidence="7" id="KW-0843">Virulence</keyword>
<dbReference type="PANTHER" id="PTHR38340">
    <property type="entry name" value="S-LAYER PROTEIN"/>
    <property type="match status" value="1"/>
</dbReference>
<evidence type="ECO:0000256" key="7">
    <source>
        <dbReference type="ARBA" id="ARBA00023026"/>
    </source>
</evidence>
<evidence type="ECO:0000256" key="4">
    <source>
        <dbReference type="ARBA" id="ARBA00022656"/>
    </source>
</evidence>
<dbReference type="InterPro" id="IPR003995">
    <property type="entry name" value="RTX_toxin_determinant-A"/>
</dbReference>
<keyword evidence="6" id="KW-0106">Calcium</keyword>
<accession>A0ABV6G7Z0</accession>
<evidence type="ECO:0000256" key="5">
    <source>
        <dbReference type="ARBA" id="ARBA00022737"/>
    </source>
</evidence>
<evidence type="ECO:0000256" key="3">
    <source>
        <dbReference type="ARBA" id="ARBA00022525"/>
    </source>
</evidence>